<feature type="region of interest" description="Disordered" evidence="5">
    <location>
        <begin position="26"/>
        <end position="111"/>
    </location>
</feature>
<dbReference type="AlphaFoldDB" id="A0A364VBP1"/>
<dbReference type="InterPro" id="IPR023052">
    <property type="entry name" value="Cell_div_SepF"/>
</dbReference>
<dbReference type="OrthoDB" id="4411196at2"/>
<evidence type="ECO:0000256" key="3">
    <source>
        <dbReference type="ARBA" id="ARBA00023306"/>
    </source>
</evidence>
<proteinExistence type="predicted"/>
<dbReference type="RefSeq" id="WP_112769441.1">
    <property type="nucleotide sequence ID" value="NZ_CP063191.1"/>
</dbReference>
<sequence>MAEGFGGKIKDFFGLSDVDSYEEAYDRERFAEERDPRDARDGAARRVHRGYTDYRAEHEDHGLGRGGRESRDEHVAEDRYARRGEYREYGDAGSRRSSYEAPAPHAESRAVPHTPQVVRLVLSSYRQAGEIAEAIRGGDVVVFSLSGMEKAEASRVLDFSAGLARGVDADLKKLRGVRNFVLIPAGLTLEQSQLDQLVEDN</sequence>
<feature type="compositionally biased region" description="Basic and acidic residues" evidence="5">
    <location>
        <begin position="26"/>
        <end position="98"/>
    </location>
</feature>
<dbReference type="Pfam" id="PF04472">
    <property type="entry name" value="SepF"/>
    <property type="match status" value="1"/>
</dbReference>
<dbReference type="PANTHER" id="PTHR35798">
    <property type="entry name" value="CELL DIVISION PROTEIN SEPF"/>
    <property type="match status" value="1"/>
</dbReference>
<dbReference type="Gene3D" id="3.30.110.150">
    <property type="entry name" value="SepF-like protein"/>
    <property type="match status" value="1"/>
</dbReference>
<evidence type="ECO:0000256" key="2">
    <source>
        <dbReference type="ARBA" id="ARBA00023210"/>
    </source>
</evidence>
<keyword evidence="2" id="KW-0717">Septation</keyword>
<evidence type="ECO:0000313" key="6">
    <source>
        <dbReference type="EMBL" id="RAV34069.1"/>
    </source>
</evidence>
<reference evidence="6 7" key="1">
    <citation type="journal article" date="2018" name="Syst. Appl. Microbiol.">
        <title>Corynebacterium heidelbergense sp. nov., isolated from the preen glands of Egyptian geese (Alopochen aegyptiacus).</title>
        <authorList>
            <person name="Braun M.S."/>
            <person name="Wang E."/>
            <person name="Zimmermann S."/>
            <person name="Wink M."/>
        </authorList>
    </citation>
    <scope>NUCLEOTIDE SEQUENCE [LARGE SCALE GENOMIC DNA]</scope>
    <source>
        <strain evidence="6 7">DSM 104638</strain>
    </source>
</reference>
<comment type="caution">
    <text evidence="6">The sequence shown here is derived from an EMBL/GenBank/DDBJ whole genome shotgun (WGS) entry which is preliminary data.</text>
</comment>
<keyword evidence="1 6" id="KW-0132">Cell division</keyword>
<comment type="function">
    <text evidence="4">Cell division protein that is part of the divisome complex and is recruited early to the Z-ring. Probably stimulates Z-ring formation, perhaps through the cross-linking of FtsZ protofilaments. Its function overlaps with FtsA.</text>
</comment>
<organism evidence="6 7">
    <name type="scientific">Corynebacterium heidelbergense</name>
    <dbReference type="NCBI Taxonomy" id="2055947"/>
    <lineage>
        <taxon>Bacteria</taxon>
        <taxon>Bacillati</taxon>
        <taxon>Actinomycetota</taxon>
        <taxon>Actinomycetes</taxon>
        <taxon>Mycobacteriales</taxon>
        <taxon>Corynebacteriaceae</taxon>
        <taxon>Corynebacterium</taxon>
    </lineage>
</organism>
<dbReference type="InterPro" id="IPR007561">
    <property type="entry name" value="Cell_div_SepF/SepF-rel"/>
</dbReference>
<gene>
    <name evidence="6" type="ORF">CWC39_05145</name>
</gene>
<evidence type="ECO:0000256" key="1">
    <source>
        <dbReference type="ARBA" id="ARBA00022618"/>
    </source>
</evidence>
<dbReference type="EMBL" id="PHQP01000030">
    <property type="protein sequence ID" value="RAV34069.1"/>
    <property type="molecule type" value="Genomic_DNA"/>
</dbReference>
<dbReference type="PANTHER" id="PTHR35798:SF1">
    <property type="entry name" value="CELL DIVISION PROTEIN SEPF"/>
    <property type="match status" value="1"/>
</dbReference>
<name>A0A364VBP1_9CORY</name>
<evidence type="ECO:0000313" key="7">
    <source>
        <dbReference type="Proteomes" id="UP000251047"/>
    </source>
</evidence>
<accession>A0A364VBP1</accession>
<protein>
    <submittedName>
        <fullName evidence="6">Cell division protein SepF</fullName>
    </submittedName>
</protein>
<dbReference type="Proteomes" id="UP000251047">
    <property type="component" value="Unassembled WGS sequence"/>
</dbReference>
<keyword evidence="3" id="KW-0131">Cell cycle</keyword>
<dbReference type="InterPro" id="IPR038594">
    <property type="entry name" value="SepF-like_sf"/>
</dbReference>
<evidence type="ECO:0000256" key="5">
    <source>
        <dbReference type="SAM" id="MobiDB-lite"/>
    </source>
</evidence>
<dbReference type="GO" id="GO:0000917">
    <property type="term" value="P:division septum assembly"/>
    <property type="evidence" value="ECO:0007669"/>
    <property type="project" value="UniProtKB-KW"/>
</dbReference>
<evidence type="ECO:0000256" key="4">
    <source>
        <dbReference type="ARBA" id="ARBA00044936"/>
    </source>
</evidence>